<reference evidence="11 12" key="1">
    <citation type="journal article" date="2017" name="ISME J.">
        <title>Potential for microbial H2 and metal transformations associated with novel bacteria and archaea in deep terrestrial subsurface sediments.</title>
        <authorList>
            <person name="Hernsdorf A.W."/>
            <person name="Amano Y."/>
            <person name="Miyakawa K."/>
            <person name="Ise K."/>
            <person name="Suzuki Y."/>
            <person name="Anantharaman K."/>
            <person name="Probst A."/>
            <person name="Burstein D."/>
            <person name="Thomas B.C."/>
            <person name="Banfield J.F."/>
        </authorList>
    </citation>
    <scope>NUCLEOTIDE SEQUENCE [LARGE SCALE GENOMIC DNA]</scope>
    <source>
        <strain evidence="11">HGW-Wallbacteria-1</strain>
    </source>
</reference>
<dbReference type="PROSITE" id="PS01196">
    <property type="entry name" value="PEPT_TRNA_HYDROL_2"/>
    <property type="match status" value="1"/>
</dbReference>
<dbReference type="SUPFAM" id="SSF53178">
    <property type="entry name" value="Peptidyl-tRNA hydrolase-like"/>
    <property type="match status" value="1"/>
</dbReference>
<keyword evidence="2 7" id="KW-0820">tRNA-binding</keyword>
<evidence type="ECO:0000256" key="8">
    <source>
        <dbReference type="RuleBase" id="RU000673"/>
    </source>
</evidence>
<dbReference type="PANTHER" id="PTHR17224:SF1">
    <property type="entry name" value="PEPTIDYL-TRNA HYDROLASE"/>
    <property type="match status" value="1"/>
</dbReference>
<feature type="binding site" evidence="7">
    <location>
        <position position="112"/>
    </location>
    <ligand>
        <name>tRNA</name>
        <dbReference type="ChEBI" id="CHEBI:17843"/>
    </ligand>
</feature>
<feature type="active site" description="Proton acceptor" evidence="7">
    <location>
        <position position="19"/>
    </location>
</feature>
<gene>
    <name evidence="7" type="primary">pth</name>
    <name evidence="11" type="ORF">CVV64_01010</name>
</gene>
<evidence type="ECO:0000313" key="11">
    <source>
        <dbReference type="EMBL" id="PKK92026.1"/>
    </source>
</evidence>
<dbReference type="Gene3D" id="3.40.50.1470">
    <property type="entry name" value="Peptidyl-tRNA hydrolase"/>
    <property type="match status" value="1"/>
</dbReference>
<evidence type="ECO:0000313" key="12">
    <source>
        <dbReference type="Proteomes" id="UP000233256"/>
    </source>
</evidence>
<dbReference type="InterPro" id="IPR001328">
    <property type="entry name" value="Pept_tRNA_hydro"/>
</dbReference>
<dbReference type="AlphaFoldDB" id="A0A2N1PUN9"/>
<dbReference type="Pfam" id="PF01195">
    <property type="entry name" value="Pept_tRNA_hydro"/>
    <property type="match status" value="1"/>
</dbReference>
<keyword evidence="3 7" id="KW-0378">Hydrolase</keyword>
<keyword evidence="7" id="KW-0963">Cytoplasm</keyword>
<proteinExistence type="inferred from homology"/>
<evidence type="ECO:0000256" key="10">
    <source>
        <dbReference type="SAM" id="MobiDB-lite"/>
    </source>
</evidence>
<dbReference type="CDD" id="cd00462">
    <property type="entry name" value="PTH"/>
    <property type="match status" value="1"/>
</dbReference>
<evidence type="ECO:0000256" key="7">
    <source>
        <dbReference type="HAMAP-Rule" id="MF_00083"/>
    </source>
</evidence>
<evidence type="ECO:0000256" key="6">
    <source>
        <dbReference type="ARBA" id="ARBA00050038"/>
    </source>
</evidence>
<feature type="binding site" evidence="7">
    <location>
        <position position="66"/>
    </location>
    <ligand>
        <name>tRNA</name>
        <dbReference type="ChEBI" id="CHEBI:17843"/>
    </ligand>
</feature>
<evidence type="ECO:0000256" key="4">
    <source>
        <dbReference type="ARBA" id="ARBA00022884"/>
    </source>
</evidence>
<comment type="catalytic activity">
    <reaction evidence="7 8">
        <text>an N-acyl-L-alpha-aminoacyl-tRNA + H2O = an N-acyl-L-amino acid + a tRNA + H(+)</text>
        <dbReference type="Rhea" id="RHEA:54448"/>
        <dbReference type="Rhea" id="RHEA-COMP:10123"/>
        <dbReference type="Rhea" id="RHEA-COMP:13883"/>
        <dbReference type="ChEBI" id="CHEBI:15377"/>
        <dbReference type="ChEBI" id="CHEBI:15378"/>
        <dbReference type="ChEBI" id="CHEBI:59874"/>
        <dbReference type="ChEBI" id="CHEBI:78442"/>
        <dbReference type="ChEBI" id="CHEBI:138191"/>
        <dbReference type="EC" id="3.1.1.29"/>
    </reaction>
</comment>
<accession>A0A2N1PUN9</accession>
<protein>
    <recommendedName>
        <fullName evidence="6 7">Peptidyl-tRNA hydrolase</fullName>
        <shortName evidence="7">Pth</shortName>
        <ecNumber evidence="1 7">3.1.1.29</ecNumber>
    </recommendedName>
</protein>
<dbReference type="GO" id="GO:0072344">
    <property type="term" value="P:rescue of stalled ribosome"/>
    <property type="evidence" value="ECO:0007669"/>
    <property type="project" value="UniProtKB-UniRule"/>
</dbReference>
<dbReference type="GO" id="GO:0004045">
    <property type="term" value="F:peptidyl-tRNA hydrolase activity"/>
    <property type="evidence" value="ECO:0007669"/>
    <property type="project" value="UniProtKB-UniRule"/>
</dbReference>
<dbReference type="PROSITE" id="PS01195">
    <property type="entry name" value="PEPT_TRNA_HYDROL_1"/>
    <property type="match status" value="1"/>
</dbReference>
<dbReference type="GO" id="GO:0000049">
    <property type="term" value="F:tRNA binding"/>
    <property type="evidence" value="ECO:0007669"/>
    <property type="project" value="UniProtKB-UniRule"/>
</dbReference>
<comment type="function">
    <text evidence="7">Catalyzes the release of premature peptidyl moieties from peptidyl-tRNA molecules trapped in stalled 50S ribosomal subunits, and thus maintains levels of free tRNAs and 50S ribosomes.</text>
</comment>
<evidence type="ECO:0000256" key="9">
    <source>
        <dbReference type="RuleBase" id="RU004320"/>
    </source>
</evidence>
<comment type="subcellular location">
    <subcellularLocation>
        <location evidence="7">Cytoplasm</location>
    </subcellularLocation>
</comment>
<feature type="site" description="Discriminates between blocked and unblocked aminoacyl-tRNA" evidence="7">
    <location>
        <position position="9"/>
    </location>
</feature>
<dbReference type="EC" id="3.1.1.29" evidence="1 7"/>
<dbReference type="InterPro" id="IPR036416">
    <property type="entry name" value="Pept_tRNA_hydro_sf"/>
</dbReference>
<organism evidence="11 12">
    <name type="scientific">Candidatus Wallbacteria bacterium HGW-Wallbacteria-1</name>
    <dbReference type="NCBI Taxonomy" id="2013854"/>
    <lineage>
        <taxon>Bacteria</taxon>
        <taxon>Candidatus Walliibacteriota</taxon>
    </lineage>
</organism>
<comment type="similarity">
    <text evidence="5 7 9">Belongs to the PTH family.</text>
</comment>
<keyword evidence="4 7" id="KW-0694">RNA-binding</keyword>
<dbReference type="NCBIfam" id="TIGR00447">
    <property type="entry name" value="pth"/>
    <property type="match status" value="1"/>
</dbReference>
<comment type="function">
    <text evidence="7">Hydrolyzes ribosome-free peptidyl-tRNAs (with 1 or more amino acids incorporated), which drop off the ribosome during protein synthesis, or as a result of ribosome stalling.</text>
</comment>
<comment type="caution">
    <text evidence="11">The sequence shown here is derived from an EMBL/GenBank/DDBJ whole genome shotgun (WGS) entry which is preliminary data.</text>
</comment>
<dbReference type="FunFam" id="3.40.50.1470:FF:000001">
    <property type="entry name" value="Peptidyl-tRNA hydrolase"/>
    <property type="match status" value="1"/>
</dbReference>
<dbReference type="Proteomes" id="UP000233256">
    <property type="component" value="Unassembled WGS sequence"/>
</dbReference>
<dbReference type="EMBL" id="PGXC01000001">
    <property type="protein sequence ID" value="PKK92026.1"/>
    <property type="molecule type" value="Genomic_DNA"/>
</dbReference>
<feature type="binding site" evidence="7">
    <location>
        <position position="14"/>
    </location>
    <ligand>
        <name>tRNA</name>
        <dbReference type="ChEBI" id="CHEBI:17843"/>
    </ligand>
</feature>
<evidence type="ECO:0000256" key="1">
    <source>
        <dbReference type="ARBA" id="ARBA00013260"/>
    </source>
</evidence>
<evidence type="ECO:0000256" key="5">
    <source>
        <dbReference type="ARBA" id="ARBA00038063"/>
    </source>
</evidence>
<feature type="site" description="Stabilizes the basic form of H active site to accept a proton" evidence="7">
    <location>
        <position position="91"/>
    </location>
</feature>
<dbReference type="InterPro" id="IPR018171">
    <property type="entry name" value="Pept_tRNA_hydro_CS"/>
</dbReference>
<dbReference type="PANTHER" id="PTHR17224">
    <property type="entry name" value="PEPTIDYL-TRNA HYDROLASE"/>
    <property type="match status" value="1"/>
</dbReference>
<evidence type="ECO:0000256" key="2">
    <source>
        <dbReference type="ARBA" id="ARBA00022555"/>
    </source>
</evidence>
<feature type="compositionally biased region" description="Basic and acidic residues" evidence="10">
    <location>
        <begin position="185"/>
        <end position="197"/>
    </location>
</feature>
<dbReference type="GO" id="GO:0005737">
    <property type="term" value="C:cytoplasm"/>
    <property type="evidence" value="ECO:0007669"/>
    <property type="project" value="UniProtKB-SubCell"/>
</dbReference>
<dbReference type="HAMAP" id="MF_00083">
    <property type="entry name" value="Pept_tRNA_hydro_bact"/>
    <property type="match status" value="1"/>
</dbReference>
<comment type="subunit">
    <text evidence="7">Monomer.</text>
</comment>
<sequence>MKIVVGLGNPGRKYDNNRHNIGFWALDNLARQLGAEISQNKFNALFTKVNRGGEQIILIKPQTYMNLSGRPVREFRNFFKAVNSDIAVVYDDVDLDFGLVRLRPGGGAGGHNGIKSLIQELTGPDFFRIRCGVGPRGPGDLADFVLSNFPPHEMDPAMEMAQYAASASLSFCVDGGQKAMNMFNRPRDTDKTHKVPDAGDLAI</sequence>
<feature type="region of interest" description="Disordered" evidence="10">
    <location>
        <begin position="182"/>
        <end position="203"/>
    </location>
</feature>
<dbReference type="GO" id="GO:0006515">
    <property type="term" value="P:protein quality control for misfolded or incompletely synthesized proteins"/>
    <property type="evidence" value="ECO:0007669"/>
    <property type="project" value="UniProtKB-UniRule"/>
</dbReference>
<name>A0A2N1PUN9_9BACT</name>
<feature type="binding site" evidence="7">
    <location>
        <position position="64"/>
    </location>
    <ligand>
        <name>tRNA</name>
        <dbReference type="ChEBI" id="CHEBI:17843"/>
    </ligand>
</feature>
<evidence type="ECO:0000256" key="3">
    <source>
        <dbReference type="ARBA" id="ARBA00022801"/>
    </source>
</evidence>